<dbReference type="Gene3D" id="2.60.40.10">
    <property type="entry name" value="Immunoglobulins"/>
    <property type="match status" value="1"/>
</dbReference>
<reference evidence="2" key="1">
    <citation type="submission" date="2025-08" db="UniProtKB">
        <authorList>
            <consortium name="Ensembl"/>
        </authorList>
    </citation>
    <scope>IDENTIFICATION</scope>
</reference>
<sequence>MYDCCRPSPRCPYASCWCCSFPSAAVRPHLSLQKLNSSNDTCVHLLCLLESLKPEQVNFTWSRGERSLHPFTSYAMNSELRLCKPDWSEGDTITCYASYSSTQTPYTHKPKEV</sequence>
<evidence type="ECO:0000259" key="1">
    <source>
        <dbReference type="PROSITE" id="PS50835"/>
    </source>
</evidence>
<protein>
    <recommendedName>
        <fullName evidence="1">Ig-like domain-containing protein</fullName>
    </recommendedName>
</protein>
<dbReference type="AlphaFoldDB" id="A0A671LU52"/>
<organism evidence="2 3">
    <name type="scientific">Sinocyclocheilus anshuiensis</name>
    <dbReference type="NCBI Taxonomy" id="1608454"/>
    <lineage>
        <taxon>Eukaryota</taxon>
        <taxon>Metazoa</taxon>
        <taxon>Chordata</taxon>
        <taxon>Craniata</taxon>
        <taxon>Vertebrata</taxon>
        <taxon>Euteleostomi</taxon>
        <taxon>Actinopterygii</taxon>
        <taxon>Neopterygii</taxon>
        <taxon>Teleostei</taxon>
        <taxon>Ostariophysi</taxon>
        <taxon>Cypriniformes</taxon>
        <taxon>Cyprinidae</taxon>
        <taxon>Cyprininae</taxon>
        <taxon>Sinocyclocheilus</taxon>
    </lineage>
</organism>
<feature type="domain" description="Ig-like" evidence="1">
    <location>
        <begin position="22"/>
        <end position="107"/>
    </location>
</feature>
<keyword evidence="3" id="KW-1185">Reference proteome</keyword>
<dbReference type="InterPro" id="IPR013783">
    <property type="entry name" value="Ig-like_fold"/>
</dbReference>
<evidence type="ECO:0000313" key="2">
    <source>
        <dbReference type="Ensembl" id="ENSSANP00000022756.1"/>
    </source>
</evidence>
<accession>A0A671LU52</accession>
<dbReference type="SUPFAM" id="SSF48726">
    <property type="entry name" value="Immunoglobulin"/>
    <property type="match status" value="1"/>
</dbReference>
<name>A0A671LU52_9TELE</name>
<dbReference type="InterPro" id="IPR007110">
    <property type="entry name" value="Ig-like_dom"/>
</dbReference>
<reference evidence="2" key="2">
    <citation type="submission" date="2025-09" db="UniProtKB">
        <authorList>
            <consortium name="Ensembl"/>
        </authorList>
    </citation>
    <scope>IDENTIFICATION</scope>
</reference>
<dbReference type="PROSITE" id="PS50835">
    <property type="entry name" value="IG_LIKE"/>
    <property type="match status" value="1"/>
</dbReference>
<dbReference type="Ensembl" id="ENSSANT00000024248.1">
    <property type="protein sequence ID" value="ENSSANP00000022756.1"/>
    <property type="gene ID" value="ENSSANG00000011756.1"/>
</dbReference>
<dbReference type="InterPro" id="IPR036179">
    <property type="entry name" value="Ig-like_dom_sf"/>
</dbReference>
<proteinExistence type="predicted"/>
<evidence type="ECO:0000313" key="3">
    <source>
        <dbReference type="Proteomes" id="UP000472260"/>
    </source>
</evidence>
<dbReference type="Proteomes" id="UP000472260">
    <property type="component" value="Unassembled WGS sequence"/>
</dbReference>